<dbReference type="AlphaFoldDB" id="A0A9X3KKX1"/>
<organism evidence="1 2">
    <name type="scientific">Agrobacterium salinitolerans</name>
    <dbReference type="NCBI Taxonomy" id="1183413"/>
    <lineage>
        <taxon>Bacteria</taxon>
        <taxon>Pseudomonadati</taxon>
        <taxon>Pseudomonadota</taxon>
        <taxon>Alphaproteobacteria</taxon>
        <taxon>Hyphomicrobiales</taxon>
        <taxon>Rhizobiaceae</taxon>
        <taxon>Rhizobium/Agrobacterium group</taxon>
        <taxon>Agrobacterium</taxon>
    </lineage>
</organism>
<reference evidence="1" key="1">
    <citation type="submission" date="2022-12" db="EMBL/GenBank/DDBJ databases">
        <title>Draft genome sequences of 22 rhizogenic Agrobacterium biovar 1 strains, the causative agent of hairy root disease.</title>
        <authorList>
            <person name="Kim N."/>
            <person name="Vargas P."/>
            <person name="Rediers H."/>
        </authorList>
    </citation>
    <scope>NUCLEOTIDE SEQUENCE</scope>
    <source>
        <strain evidence="1">ST15.13.006</strain>
    </source>
</reference>
<gene>
    <name evidence="1" type="ORF">O9X88_03875</name>
</gene>
<dbReference type="RefSeq" id="WP_269834635.1">
    <property type="nucleotide sequence ID" value="NZ_JAPZLR010000002.1"/>
</dbReference>
<evidence type="ECO:0000313" key="2">
    <source>
        <dbReference type="Proteomes" id="UP001151018"/>
    </source>
</evidence>
<dbReference type="Pfam" id="PF24175">
    <property type="entry name" value="SU10_adaptor"/>
    <property type="match status" value="1"/>
</dbReference>
<dbReference type="EMBL" id="JAPZLR010000002">
    <property type="protein sequence ID" value="MCZ7936672.1"/>
    <property type="molecule type" value="Genomic_DNA"/>
</dbReference>
<comment type="caution">
    <text evidence="1">The sequence shown here is derived from an EMBL/GenBank/DDBJ whole genome shotgun (WGS) entry which is preliminary data.</text>
</comment>
<protein>
    <submittedName>
        <fullName evidence="1">Uncharacterized protein</fullName>
    </submittedName>
</protein>
<proteinExistence type="predicted"/>
<evidence type="ECO:0000313" key="1">
    <source>
        <dbReference type="EMBL" id="MCZ7936672.1"/>
    </source>
</evidence>
<dbReference type="Proteomes" id="UP001151018">
    <property type="component" value="Unassembled WGS sequence"/>
</dbReference>
<name>A0A9X3KKX1_9HYPH</name>
<dbReference type="InterPro" id="IPR056209">
    <property type="entry name" value="SU10_adaptor"/>
</dbReference>
<sequence>MDIETRDDLISAVKDYSLRSDAPVDLFLQLFETDLKTLVTHYFAETIVDLPIVGGKVSLPADFLKARDVTVDHFKTRQLGIRDTFVDVDEVGYRQVGKQYVFVGRTDIQNVQIVYTAKVPALTAANPTNWLLDSFPNVYLHGVLAKLYRWAKDDVAEGLEKQSLAEALAVVAEDDRQGRNPAAPNTFGGAAAW</sequence>
<accession>A0A9X3KKX1</accession>